<dbReference type="PROSITE" id="PS50930">
    <property type="entry name" value="HTH_LYTTR"/>
    <property type="match status" value="1"/>
</dbReference>
<dbReference type="Proteomes" id="UP000287156">
    <property type="component" value="Unassembled WGS sequence"/>
</dbReference>
<feature type="domain" description="Response regulatory" evidence="2">
    <location>
        <begin position="4"/>
        <end position="119"/>
    </location>
</feature>
<feature type="domain" description="HTH LytTR-type" evidence="3">
    <location>
        <begin position="149"/>
        <end position="255"/>
    </location>
</feature>
<evidence type="ECO:0000313" key="5">
    <source>
        <dbReference type="Proteomes" id="UP000287156"/>
    </source>
</evidence>
<keyword evidence="5" id="KW-1185">Reference proteome</keyword>
<dbReference type="PANTHER" id="PTHR37299:SF1">
    <property type="entry name" value="STAGE 0 SPORULATION PROTEIN A HOMOLOG"/>
    <property type="match status" value="1"/>
</dbReference>
<dbReference type="GO" id="GO:0003677">
    <property type="term" value="F:DNA binding"/>
    <property type="evidence" value="ECO:0007669"/>
    <property type="project" value="InterPro"/>
</dbReference>
<name>A0A429XX68_9BACI</name>
<gene>
    <name evidence="4" type="ORF">D4T97_014555</name>
</gene>
<dbReference type="SMART" id="SM00850">
    <property type="entry name" value="LytTR"/>
    <property type="match status" value="1"/>
</dbReference>
<keyword evidence="1" id="KW-0597">Phosphoprotein</keyword>
<protein>
    <submittedName>
        <fullName evidence="4">Response regulator transcription factor</fullName>
    </submittedName>
</protein>
<sequence>MTIRVMVAEDERLVREELIYMLQQEKGFLLCPSAESGEQLLELYEKYIPDVIFLDIHMPRLSGVDVAKILIKEKDNPPLFVFTTAYDNYALEAFEVEAVDYLLKPYDELRLKEALDRVRRRLSNFSPFASSNEEPEKAAVVPTPSSSKLLVDDGEKVVVLSPESIYYATRVDRFVEIHTANEYILGKMTLQELEEKLKGFPFFRTHRSYLVNLDFIQEITPWFNGAYNLILKGGKKTRIPVSRNAQKKLFQLLGQ</sequence>
<dbReference type="Gene3D" id="3.40.50.2300">
    <property type="match status" value="1"/>
</dbReference>
<dbReference type="EMBL" id="QYTV02000006">
    <property type="protein sequence ID" value="RST73097.1"/>
    <property type="molecule type" value="Genomic_DNA"/>
</dbReference>
<dbReference type="Pfam" id="PF04397">
    <property type="entry name" value="LytTR"/>
    <property type="match status" value="1"/>
</dbReference>
<evidence type="ECO:0000313" key="4">
    <source>
        <dbReference type="EMBL" id="RST73097.1"/>
    </source>
</evidence>
<proteinExistence type="predicted"/>
<comment type="caution">
    <text evidence="4">The sequence shown here is derived from an EMBL/GenBank/DDBJ whole genome shotgun (WGS) entry which is preliminary data.</text>
</comment>
<evidence type="ECO:0000256" key="1">
    <source>
        <dbReference type="PROSITE-ProRule" id="PRU00169"/>
    </source>
</evidence>
<feature type="modified residue" description="4-aspartylphosphate" evidence="1">
    <location>
        <position position="55"/>
    </location>
</feature>
<evidence type="ECO:0000259" key="3">
    <source>
        <dbReference type="PROSITE" id="PS50930"/>
    </source>
</evidence>
<dbReference type="InterPro" id="IPR011006">
    <property type="entry name" value="CheY-like_superfamily"/>
</dbReference>
<accession>A0A429XX68</accession>
<dbReference type="PANTHER" id="PTHR37299">
    <property type="entry name" value="TRANSCRIPTIONAL REGULATOR-RELATED"/>
    <property type="match status" value="1"/>
</dbReference>
<dbReference type="CDD" id="cd17532">
    <property type="entry name" value="REC_LytTR_AlgR-like"/>
    <property type="match status" value="1"/>
</dbReference>
<dbReference type="RefSeq" id="WP_126051478.1">
    <property type="nucleotide sequence ID" value="NZ_QYTV02000006.1"/>
</dbReference>
<dbReference type="PROSITE" id="PS50110">
    <property type="entry name" value="RESPONSE_REGULATORY"/>
    <property type="match status" value="1"/>
</dbReference>
<reference evidence="4" key="1">
    <citation type="submission" date="2018-12" db="EMBL/GenBank/DDBJ databases">
        <authorList>
            <person name="Sun L."/>
            <person name="Chen Z."/>
        </authorList>
    </citation>
    <scope>NUCLEOTIDE SEQUENCE [LARGE SCALE GENOMIC DNA]</scope>
    <source>
        <strain evidence="4">3-2-2</strain>
    </source>
</reference>
<dbReference type="SUPFAM" id="SSF52172">
    <property type="entry name" value="CheY-like"/>
    <property type="match status" value="1"/>
</dbReference>
<dbReference type="OrthoDB" id="9809318at2"/>
<dbReference type="Gene3D" id="2.40.50.40">
    <property type="match status" value="1"/>
</dbReference>
<dbReference type="InterPro" id="IPR007492">
    <property type="entry name" value="LytTR_DNA-bd_dom"/>
</dbReference>
<evidence type="ECO:0000259" key="2">
    <source>
        <dbReference type="PROSITE" id="PS50110"/>
    </source>
</evidence>
<dbReference type="Pfam" id="PF00072">
    <property type="entry name" value="Response_reg"/>
    <property type="match status" value="1"/>
</dbReference>
<dbReference type="AlphaFoldDB" id="A0A429XX68"/>
<dbReference type="SMART" id="SM00448">
    <property type="entry name" value="REC"/>
    <property type="match status" value="1"/>
</dbReference>
<dbReference type="InterPro" id="IPR046947">
    <property type="entry name" value="LytR-like"/>
</dbReference>
<dbReference type="GO" id="GO:0000156">
    <property type="term" value="F:phosphorelay response regulator activity"/>
    <property type="evidence" value="ECO:0007669"/>
    <property type="project" value="InterPro"/>
</dbReference>
<organism evidence="4 5">
    <name type="scientific">Siminovitchia acidinfaciens</name>
    <dbReference type="NCBI Taxonomy" id="2321395"/>
    <lineage>
        <taxon>Bacteria</taxon>
        <taxon>Bacillati</taxon>
        <taxon>Bacillota</taxon>
        <taxon>Bacilli</taxon>
        <taxon>Bacillales</taxon>
        <taxon>Bacillaceae</taxon>
        <taxon>Siminovitchia</taxon>
    </lineage>
</organism>
<dbReference type="Gene3D" id="2.20.25.10">
    <property type="match status" value="1"/>
</dbReference>
<dbReference type="InterPro" id="IPR001789">
    <property type="entry name" value="Sig_transdc_resp-reg_receiver"/>
</dbReference>